<dbReference type="InterPro" id="IPR011249">
    <property type="entry name" value="Metalloenz_LuxS/M16"/>
</dbReference>
<dbReference type="InParanoid" id="H2LEG2"/>
<evidence type="ECO:0000313" key="3">
    <source>
        <dbReference type="Ensembl" id="ENSORLP00000004332.2"/>
    </source>
</evidence>
<dbReference type="PANTHER" id="PTHR43690:SF18">
    <property type="entry name" value="INSULIN-DEGRADING ENZYME-RELATED"/>
    <property type="match status" value="1"/>
</dbReference>
<organism evidence="3 4">
    <name type="scientific">Oryzias latipes</name>
    <name type="common">Japanese rice fish</name>
    <name type="synonym">Japanese killifish</name>
    <dbReference type="NCBI Taxonomy" id="8090"/>
    <lineage>
        <taxon>Eukaryota</taxon>
        <taxon>Metazoa</taxon>
        <taxon>Chordata</taxon>
        <taxon>Craniata</taxon>
        <taxon>Vertebrata</taxon>
        <taxon>Euteleostomi</taxon>
        <taxon>Actinopterygii</taxon>
        <taxon>Neopterygii</taxon>
        <taxon>Teleostei</taxon>
        <taxon>Neoteleostei</taxon>
        <taxon>Acanthomorphata</taxon>
        <taxon>Ovalentaria</taxon>
        <taxon>Atherinomorphae</taxon>
        <taxon>Beloniformes</taxon>
        <taxon>Adrianichthyidae</taxon>
        <taxon>Oryziinae</taxon>
        <taxon>Oryzias</taxon>
    </lineage>
</organism>
<feature type="domain" description="Coenzyme PQQ synthesis protein F-like C-terminal lobe" evidence="2">
    <location>
        <begin position="2"/>
        <end position="99"/>
    </location>
</feature>
<name>H2LEG2_ORYLA</name>
<dbReference type="Bgee" id="ENSORLG00000029015">
    <property type="expression patterns" value="Expressed in testis and 12 other cell types or tissues"/>
</dbReference>
<dbReference type="GO" id="GO:0046872">
    <property type="term" value="F:metal ion binding"/>
    <property type="evidence" value="ECO:0007669"/>
    <property type="project" value="UniProtKB-KW"/>
</dbReference>
<dbReference type="Gene3D" id="3.30.830.10">
    <property type="entry name" value="Metalloenzyme, LuxS/M16 peptidase-like"/>
    <property type="match status" value="1"/>
</dbReference>
<dbReference type="Pfam" id="PF22456">
    <property type="entry name" value="PqqF-like_C_4"/>
    <property type="match status" value="1"/>
</dbReference>
<dbReference type="PANTHER" id="PTHR43690">
    <property type="entry name" value="NARDILYSIN"/>
    <property type="match status" value="1"/>
</dbReference>
<dbReference type="InterPro" id="IPR054734">
    <property type="entry name" value="PqqF-like_C_4"/>
</dbReference>
<dbReference type="STRING" id="8090.ENSORLP00000004332"/>
<dbReference type="SUPFAM" id="SSF63411">
    <property type="entry name" value="LuxS/MPP-like metallohydrolase"/>
    <property type="match status" value="1"/>
</dbReference>
<evidence type="ECO:0000256" key="1">
    <source>
        <dbReference type="ARBA" id="ARBA00022723"/>
    </source>
</evidence>
<dbReference type="HOGENOM" id="CLU_004639_5_1_1"/>
<dbReference type="InterPro" id="IPR050626">
    <property type="entry name" value="Peptidase_M16"/>
</dbReference>
<evidence type="ECO:0000313" key="4">
    <source>
        <dbReference type="Proteomes" id="UP000001038"/>
    </source>
</evidence>
<proteinExistence type="predicted"/>
<dbReference type="AlphaFoldDB" id="H2LEG2"/>
<reference evidence="3" key="3">
    <citation type="submission" date="2025-09" db="UniProtKB">
        <authorList>
            <consortium name="Ensembl"/>
        </authorList>
    </citation>
    <scope>IDENTIFICATION</scope>
    <source>
        <strain evidence="3">Hd-rR</strain>
    </source>
</reference>
<dbReference type="Ensembl" id="ENSORLT00000004333.2">
    <property type="protein sequence ID" value="ENSORLP00000004332.2"/>
    <property type="gene ID" value="ENSORLG00000029015.1"/>
</dbReference>
<sequence length="211" mass="24163">MLMEEPCFDFLRTKETLGYQVYPTFRNTSGVLGFSVTVETQATKFSTEFVEAKIEEFLQKFGKRLSSLTEEAFSTQVTSLIKLKECEDAHLGEEVERNWFEVVTQQYVFNRLNKEIEALKVFAKEELVSWFLEHRDNSRKLSVHVVGFGREENDPPDQSTDDPPTASVYGEVSELTFLPVLTAALQEATLITDIRGFTASLPLYPYHKILD</sequence>
<accession>H2LEG2</accession>
<keyword evidence="4" id="KW-1185">Reference proteome</keyword>
<dbReference type="Proteomes" id="UP000001038">
    <property type="component" value="Chromosome 4"/>
</dbReference>
<keyword evidence="1" id="KW-0479">Metal-binding</keyword>
<reference evidence="3 4" key="1">
    <citation type="journal article" date="2007" name="Nature">
        <title>The medaka draft genome and insights into vertebrate genome evolution.</title>
        <authorList>
            <person name="Kasahara M."/>
            <person name="Naruse K."/>
            <person name="Sasaki S."/>
            <person name="Nakatani Y."/>
            <person name="Qu W."/>
            <person name="Ahsan B."/>
            <person name="Yamada T."/>
            <person name="Nagayasu Y."/>
            <person name="Doi K."/>
            <person name="Kasai Y."/>
            <person name="Jindo T."/>
            <person name="Kobayashi D."/>
            <person name="Shimada A."/>
            <person name="Toyoda A."/>
            <person name="Kuroki Y."/>
            <person name="Fujiyama A."/>
            <person name="Sasaki T."/>
            <person name="Shimizu A."/>
            <person name="Asakawa S."/>
            <person name="Shimizu N."/>
            <person name="Hashimoto S."/>
            <person name="Yang J."/>
            <person name="Lee Y."/>
            <person name="Matsushima K."/>
            <person name="Sugano S."/>
            <person name="Sakaizumi M."/>
            <person name="Narita T."/>
            <person name="Ohishi K."/>
            <person name="Haga S."/>
            <person name="Ohta F."/>
            <person name="Nomoto H."/>
            <person name="Nogata K."/>
            <person name="Morishita T."/>
            <person name="Endo T."/>
            <person name="Shin-I T."/>
            <person name="Takeda H."/>
            <person name="Morishita S."/>
            <person name="Kohara Y."/>
        </authorList>
    </citation>
    <scope>NUCLEOTIDE SEQUENCE [LARGE SCALE GENOMIC DNA]</scope>
    <source>
        <strain evidence="3 4">Hd-rR</strain>
    </source>
</reference>
<dbReference type="GeneTree" id="ENSGT00940000155026"/>
<evidence type="ECO:0000259" key="2">
    <source>
        <dbReference type="Pfam" id="PF22456"/>
    </source>
</evidence>
<protein>
    <recommendedName>
        <fullName evidence="2">Coenzyme PQQ synthesis protein F-like C-terminal lobe domain-containing protein</fullName>
    </recommendedName>
</protein>
<reference evidence="3" key="2">
    <citation type="submission" date="2025-08" db="UniProtKB">
        <authorList>
            <consortium name="Ensembl"/>
        </authorList>
    </citation>
    <scope>IDENTIFICATION</scope>
    <source>
        <strain evidence="3">Hd-rR</strain>
    </source>
</reference>